<sequence>MEIKIDTNDFCIRLYKDVAYLKVRGMQDQEAVDFFIKTIDEMLEKYPNKNFSSICDLTELILSSPKIARQVNEAIKKISSSLNYEYNAVIVQPKFLQIIQAYIFSFYMNNTNVKTQVFRDVQKAFHWLDKKGYQTDELREFLMIQSK</sequence>
<accession>A0A2V3ZW29</accession>
<evidence type="ECO:0008006" key="3">
    <source>
        <dbReference type="Google" id="ProtNLM"/>
    </source>
</evidence>
<keyword evidence="2" id="KW-1185">Reference proteome</keyword>
<organism evidence="1 2">
    <name type="scientific">Marinifilum breve</name>
    <dbReference type="NCBI Taxonomy" id="2184082"/>
    <lineage>
        <taxon>Bacteria</taxon>
        <taxon>Pseudomonadati</taxon>
        <taxon>Bacteroidota</taxon>
        <taxon>Bacteroidia</taxon>
        <taxon>Marinilabiliales</taxon>
        <taxon>Marinifilaceae</taxon>
    </lineage>
</organism>
<proteinExistence type="predicted"/>
<dbReference type="RefSeq" id="WP_110361039.1">
    <property type="nucleotide sequence ID" value="NZ_QFLI01000005.1"/>
</dbReference>
<reference evidence="1 2" key="1">
    <citation type="submission" date="2018-05" db="EMBL/GenBank/DDBJ databases">
        <title>Marinifilum breve JC075T sp. nov., a marine bacterium isolated from Yongle Blue Hole in the South China Sea.</title>
        <authorList>
            <person name="Fu T."/>
        </authorList>
    </citation>
    <scope>NUCLEOTIDE SEQUENCE [LARGE SCALE GENOMIC DNA]</scope>
    <source>
        <strain evidence="1 2">JC075</strain>
    </source>
</reference>
<protein>
    <recommendedName>
        <fullName evidence="3">STAS/SEC14 domain-containing protein</fullName>
    </recommendedName>
</protein>
<gene>
    <name evidence="1" type="ORF">DF185_12220</name>
</gene>
<dbReference type="OrthoDB" id="1121623at2"/>
<dbReference type="AlphaFoldDB" id="A0A2V3ZW29"/>
<evidence type="ECO:0000313" key="2">
    <source>
        <dbReference type="Proteomes" id="UP000248079"/>
    </source>
</evidence>
<dbReference type="EMBL" id="QFLI01000005">
    <property type="protein sequence ID" value="PXY00672.1"/>
    <property type="molecule type" value="Genomic_DNA"/>
</dbReference>
<comment type="caution">
    <text evidence="1">The sequence shown here is derived from an EMBL/GenBank/DDBJ whole genome shotgun (WGS) entry which is preliminary data.</text>
</comment>
<dbReference type="Proteomes" id="UP000248079">
    <property type="component" value="Unassembled WGS sequence"/>
</dbReference>
<name>A0A2V3ZW29_9BACT</name>
<evidence type="ECO:0000313" key="1">
    <source>
        <dbReference type="EMBL" id="PXY00672.1"/>
    </source>
</evidence>